<dbReference type="InterPro" id="IPR000515">
    <property type="entry name" value="MetI-like"/>
</dbReference>
<protein>
    <submittedName>
        <fullName evidence="9">Peptide/nickel transport system permease protein</fullName>
    </submittedName>
</protein>
<proteinExistence type="inferred from homology"/>
<dbReference type="Pfam" id="PF12911">
    <property type="entry name" value="OppC_N"/>
    <property type="match status" value="1"/>
</dbReference>
<keyword evidence="4 7" id="KW-0812">Transmembrane</keyword>
<reference evidence="10" key="1">
    <citation type="submission" date="2017-02" db="EMBL/GenBank/DDBJ databases">
        <authorList>
            <person name="Varghese N."/>
            <person name="Submissions S."/>
        </authorList>
    </citation>
    <scope>NUCLEOTIDE SEQUENCE [LARGE SCALE GENOMIC DNA]</scope>
    <source>
        <strain evidence="10">ATCC 27094</strain>
    </source>
</reference>
<dbReference type="PANTHER" id="PTHR43386">
    <property type="entry name" value="OLIGOPEPTIDE TRANSPORT SYSTEM PERMEASE PROTEIN APPC"/>
    <property type="match status" value="1"/>
</dbReference>
<keyword evidence="6 7" id="KW-0472">Membrane</keyword>
<feature type="transmembrane region" description="Helical" evidence="7">
    <location>
        <begin position="225"/>
        <end position="251"/>
    </location>
</feature>
<gene>
    <name evidence="9" type="ORF">SAMN02745126_02703</name>
</gene>
<evidence type="ECO:0000256" key="1">
    <source>
        <dbReference type="ARBA" id="ARBA00004651"/>
    </source>
</evidence>
<dbReference type="PROSITE" id="PS50928">
    <property type="entry name" value="ABC_TM1"/>
    <property type="match status" value="1"/>
</dbReference>
<dbReference type="Proteomes" id="UP000190092">
    <property type="component" value="Unassembled WGS sequence"/>
</dbReference>
<sequence>MSAIAEEVVDSAAIASASTKRKPLWQLAIRNPAVIFGGVILLIMVAIAILAPFLGTVDPTRIDPASRNKRPGTELTVRHDDGTTTKRIAYMGTDSLGRDVYSRVLYGTRVSLIVGISVAVLAVALGLMIGMVSGYIRWADGFIMRIMDGLMAIPGILLAIALVSIWRAGVVTVIFAIVVPEVPRVVRLVRSIVLTVREEPYVEGAISVGTPTFTLLMRHILPNTIAPLIVQATFTAAAAIITEAILSFLGIGIPPETPSWGNIMAEGRTLFRIFPHNILYPGIFLAFAVLAINVMGDGLRDTLDPKMRKST</sequence>
<organism evidence="9 10">
    <name type="scientific">Enhydrobacter aerosaccus</name>
    <dbReference type="NCBI Taxonomy" id="225324"/>
    <lineage>
        <taxon>Bacteria</taxon>
        <taxon>Pseudomonadati</taxon>
        <taxon>Pseudomonadota</taxon>
        <taxon>Alphaproteobacteria</taxon>
        <taxon>Hyphomicrobiales</taxon>
        <taxon>Enhydrobacter</taxon>
    </lineage>
</organism>
<dbReference type="Pfam" id="PF00528">
    <property type="entry name" value="BPD_transp_1"/>
    <property type="match status" value="1"/>
</dbReference>
<feature type="transmembrane region" description="Helical" evidence="7">
    <location>
        <begin position="33"/>
        <end position="57"/>
    </location>
</feature>
<evidence type="ECO:0000259" key="8">
    <source>
        <dbReference type="PROSITE" id="PS50928"/>
    </source>
</evidence>
<dbReference type="SUPFAM" id="SSF161098">
    <property type="entry name" value="MetI-like"/>
    <property type="match status" value="1"/>
</dbReference>
<keyword evidence="3" id="KW-1003">Cell membrane</keyword>
<dbReference type="InterPro" id="IPR035906">
    <property type="entry name" value="MetI-like_sf"/>
</dbReference>
<evidence type="ECO:0000256" key="6">
    <source>
        <dbReference type="ARBA" id="ARBA00023136"/>
    </source>
</evidence>
<dbReference type="PANTHER" id="PTHR43386:SF6">
    <property type="entry name" value="ABC TRANSPORTER PERMEASE PROTEIN"/>
    <property type="match status" value="1"/>
</dbReference>
<evidence type="ECO:0000256" key="3">
    <source>
        <dbReference type="ARBA" id="ARBA00022475"/>
    </source>
</evidence>
<dbReference type="Gene3D" id="1.10.3720.10">
    <property type="entry name" value="MetI-like"/>
    <property type="match status" value="1"/>
</dbReference>
<accession>A0A1T4PBD7</accession>
<dbReference type="EMBL" id="FUWJ01000002">
    <property type="protein sequence ID" value="SJZ88556.1"/>
    <property type="molecule type" value="Genomic_DNA"/>
</dbReference>
<dbReference type="GO" id="GO:0055085">
    <property type="term" value="P:transmembrane transport"/>
    <property type="evidence" value="ECO:0007669"/>
    <property type="project" value="InterPro"/>
</dbReference>
<dbReference type="CDD" id="cd06261">
    <property type="entry name" value="TM_PBP2"/>
    <property type="match status" value="1"/>
</dbReference>
<comment type="subcellular location">
    <subcellularLocation>
        <location evidence="1 7">Cell membrane</location>
        <topology evidence="1 7">Multi-pass membrane protein</topology>
    </subcellularLocation>
</comment>
<keyword evidence="2 7" id="KW-0813">Transport</keyword>
<dbReference type="STRING" id="225324.SAMN02745126_02703"/>
<evidence type="ECO:0000256" key="2">
    <source>
        <dbReference type="ARBA" id="ARBA00022448"/>
    </source>
</evidence>
<evidence type="ECO:0000313" key="9">
    <source>
        <dbReference type="EMBL" id="SJZ88556.1"/>
    </source>
</evidence>
<evidence type="ECO:0000256" key="4">
    <source>
        <dbReference type="ARBA" id="ARBA00022692"/>
    </source>
</evidence>
<feature type="transmembrane region" description="Helical" evidence="7">
    <location>
        <begin position="112"/>
        <end position="136"/>
    </location>
</feature>
<comment type="similarity">
    <text evidence="7">Belongs to the binding-protein-dependent transport system permease family.</text>
</comment>
<keyword evidence="5 7" id="KW-1133">Transmembrane helix</keyword>
<dbReference type="InterPro" id="IPR050366">
    <property type="entry name" value="BP-dependent_transpt_permease"/>
</dbReference>
<dbReference type="InterPro" id="IPR025966">
    <property type="entry name" value="OppC_N"/>
</dbReference>
<keyword evidence="10" id="KW-1185">Reference proteome</keyword>
<dbReference type="GO" id="GO:0005886">
    <property type="term" value="C:plasma membrane"/>
    <property type="evidence" value="ECO:0007669"/>
    <property type="project" value="UniProtKB-SubCell"/>
</dbReference>
<feature type="transmembrane region" description="Helical" evidence="7">
    <location>
        <begin position="156"/>
        <end position="179"/>
    </location>
</feature>
<evidence type="ECO:0000256" key="5">
    <source>
        <dbReference type="ARBA" id="ARBA00022989"/>
    </source>
</evidence>
<feature type="transmembrane region" description="Helical" evidence="7">
    <location>
        <begin position="278"/>
        <end position="299"/>
    </location>
</feature>
<feature type="domain" description="ABC transmembrane type-1" evidence="8">
    <location>
        <begin position="112"/>
        <end position="296"/>
    </location>
</feature>
<evidence type="ECO:0000313" key="10">
    <source>
        <dbReference type="Proteomes" id="UP000190092"/>
    </source>
</evidence>
<evidence type="ECO:0000256" key="7">
    <source>
        <dbReference type="RuleBase" id="RU363032"/>
    </source>
</evidence>
<name>A0A1T4PBD7_9HYPH</name>
<dbReference type="AlphaFoldDB" id="A0A1T4PBD7"/>